<evidence type="ECO:0000256" key="1">
    <source>
        <dbReference type="SAM" id="MobiDB-lite"/>
    </source>
</evidence>
<evidence type="ECO:0000313" key="2">
    <source>
        <dbReference type="EMBL" id="BBY25290.1"/>
    </source>
</evidence>
<gene>
    <name evidence="2" type="ORF">MSTO_54950</name>
</gene>
<accession>A0A7I7QGM6</accession>
<dbReference type="KEGG" id="msto:MSTO_54950"/>
<dbReference type="AlphaFoldDB" id="A0A7I7QGM6"/>
<protein>
    <submittedName>
        <fullName evidence="2">Uncharacterized protein</fullName>
    </submittedName>
</protein>
<feature type="region of interest" description="Disordered" evidence="1">
    <location>
        <begin position="34"/>
        <end position="71"/>
    </location>
</feature>
<dbReference type="EMBL" id="AP022587">
    <property type="protein sequence ID" value="BBY25290.1"/>
    <property type="molecule type" value="Genomic_DNA"/>
</dbReference>
<evidence type="ECO:0000313" key="3">
    <source>
        <dbReference type="Proteomes" id="UP000467130"/>
    </source>
</evidence>
<keyword evidence="3" id="KW-1185">Reference proteome</keyword>
<sequence>MKIEATLAGVQFLLALGPAGVAIALVWWARRRRNSGERAPTDESAPHIADAEATATTAKTPVNAAANGHAH</sequence>
<name>A0A7I7QGM6_9MYCO</name>
<feature type="compositionally biased region" description="Low complexity" evidence="1">
    <location>
        <begin position="51"/>
        <end position="60"/>
    </location>
</feature>
<dbReference type="Proteomes" id="UP000467130">
    <property type="component" value="Chromosome"/>
</dbReference>
<feature type="compositionally biased region" description="Basic and acidic residues" evidence="1">
    <location>
        <begin position="34"/>
        <end position="45"/>
    </location>
</feature>
<organism evidence="2 3">
    <name type="scientific">Mycobacterium stomatepiae</name>
    <dbReference type="NCBI Taxonomy" id="470076"/>
    <lineage>
        <taxon>Bacteria</taxon>
        <taxon>Bacillati</taxon>
        <taxon>Actinomycetota</taxon>
        <taxon>Actinomycetes</taxon>
        <taxon>Mycobacteriales</taxon>
        <taxon>Mycobacteriaceae</taxon>
        <taxon>Mycobacterium</taxon>
        <taxon>Mycobacterium simiae complex</taxon>
    </lineage>
</organism>
<reference evidence="2 3" key="1">
    <citation type="journal article" date="2019" name="Emerg. Microbes Infect.">
        <title>Comprehensive subspecies identification of 175 nontuberculous mycobacteria species based on 7547 genomic profiles.</title>
        <authorList>
            <person name="Matsumoto Y."/>
            <person name="Kinjo T."/>
            <person name="Motooka D."/>
            <person name="Nabeya D."/>
            <person name="Jung N."/>
            <person name="Uechi K."/>
            <person name="Horii T."/>
            <person name="Iida T."/>
            <person name="Fujita J."/>
            <person name="Nakamura S."/>
        </authorList>
    </citation>
    <scope>NUCLEOTIDE SEQUENCE [LARGE SCALE GENOMIC DNA]</scope>
    <source>
        <strain evidence="2 3">JCM 17783</strain>
    </source>
</reference>
<proteinExistence type="predicted"/>
<dbReference type="RefSeq" id="WP_163793418.1">
    <property type="nucleotide sequence ID" value="NZ_AP022587.1"/>
</dbReference>